<feature type="compositionally biased region" description="Low complexity" evidence="1">
    <location>
        <begin position="159"/>
        <end position="187"/>
    </location>
</feature>
<comment type="caution">
    <text evidence="3">The sequence shown here is derived from an EMBL/GenBank/DDBJ whole genome shotgun (WGS) entry which is preliminary data.</text>
</comment>
<dbReference type="CDD" id="cd00920">
    <property type="entry name" value="Cupredoxin"/>
    <property type="match status" value="1"/>
</dbReference>
<feature type="signal peptide" evidence="2">
    <location>
        <begin position="1"/>
        <end position="19"/>
    </location>
</feature>
<accession>A0ABR0EVD9</accession>
<protein>
    <recommendedName>
        <fullName evidence="5">Extracellular serine-rich protein</fullName>
    </recommendedName>
</protein>
<organism evidence="3 4">
    <name type="scientific">Zasmidium cellare</name>
    <name type="common">Wine cellar mold</name>
    <name type="synonym">Racodium cellare</name>
    <dbReference type="NCBI Taxonomy" id="395010"/>
    <lineage>
        <taxon>Eukaryota</taxon>
        <taxon>Fungi</taxon>
        <taxon>Dikarya</taxon>
        <taxon>Ascomycota</taxon>
        <taxon>Pezizomycotina</taxon>
        <taxon>Dothideomycetes</taxon>
        <taxon>Dothideomycetidae</taxon>
        <taxon>Mycosphaerellales</taxon>
        <taxon>Mycosphaerellaceae</taxon>
        <taxon>Zasmidium</taxon>
    </lineage>
</organism>
<evidence type="ECO:0000313" key="4">
    <source>
        <dbReference type="Proteomes" id="UP001305779"/>
    </source>
</evidence>
<evidence type="ECO:0000256" key="1">
    <source>
        <dbReference type="SAM" id="MobiDB-lite"/>
    </source>
</evidence>
<dbReference type="EMBL" id="JAXOVC010000002">
    <property type="protein sequence ID" value="KAK4505151.1"/>
    <property type="molecule type" value="Genomic_DNA"/>
</dbReference>
<keyword evidence="4" id="KW-1185">Reference proteome</keyword>
<dbReference type="InterPro" id="IPR052953">
    <property type="entry name" value="Ser-rich/MCO-related"/>
</dbReference>
<feature type="region of interest" description="Disordered" evidence="1">
    <location>
        <begin position="142"/>
        <end position="193"/>
    </location>
</feature>
<dbReference type="PANTHER" id="PTHR34883">
    <property type="entry name" value="SERINE-RICH PROTEIN, PUTATIVE-RELATED-RELATED"/>
    <property type="match status" value="1"/>
</dbReference>
<gene>
    <name evidence="3" type="ORF">PRZ48_003114</name>
</gene>
<dbReference type="Proteomes" id="UP001305779">
    <property type="component" value="Unassembled WGS sequence"/>
</dbReference>
<dbReference type="SUPFAM" id="SSF49503">
    <property type="entry name" value="Cupredoxins"/>
    <property type="match status" value="1"/>
</dbReference>
<proteinExistence type="predicted"/>
<name>A0ABR0EVD9_ZASCE</name>
<evidence type="ECO:0000256" key="2">
    <source>
        <dbReference type="SAM" id="SignalP"/>
    </source>
</evidence>
<dbReference type="PANTHER" id="PTHR34883:SF17">
    <property type="entry name" value="CUPREDOXIN"/>
    <property type="match status" value="1"/>
</dbReference>
<dbReference type="Gene3D" id="2.60.40.420">
    <property type="entry name" value="Cupredoxins - blue copper proteins"/>
    <property type="match status" value="1"/>
</dbReference>
<evidence type="ECO:0008006" key="5">
    <source>
        <dbReference type="Google" id="ProtNLM"/>
    </source>
</evidence>
<sequence length="445" mass="44739">MASTTIATALSLLLGVTAAQRVHVIDVGGADLVYSPNAIFAGIGDLVSFNFLQKNHTVVESSFANPCVPLDDGIFADFHVGGSGSFTIELKDTKPHWLYCAQAKHCQAGMVAVINPPADPTKTQCTFAQLAAKAPANVPGKTIQGGTFTPNDPAPANCSNSTSTTNLTSTTTTLSTSTSTTSSSSSSPSITAGNSGDSVILALKNDNTAEGDAASSSDFTLQVTIPLDNKPFSSNPLPNNLTTLSLVAANGATTLDKIVCSAVVGGKIVGLATANSDADISNKEAPVLVTAVQCGVLSSSGSSSVSAASTTTTGAAAISTPVATTMITFTKTADCSSTAPAATSTGSVSSAPGATARLAFSNDLEDTTTQQDVPLTGNPISLNEVLTSISVVPPSVSNVICDVSGQWGASLGDVTSAATLNIEKDGKATWVTTVTCGTETQSNDK</sequence>
<feature type="chain" id="PRO_5046931122" description="Extracellular serine-rich protein" evidence="2">
    <location>
        <begin position="20"/>
        <end position="445"/>
    </location>
</feature>
<dbReference type="InterPro" id="IPR008972">
    <property type="entry name" value="Cupredoxin"/>
</dbReference>
<evidence type="ECO:0000313" key="3">
    <source>
        <dbReference type="EMBL" id="KAK4505151.1"/>
    </source>
</evidence>
<keyword evidence="2" id="KW-0732">Signal</keyword>
<reference evidence="3 4" key="1">
    <citation type="journal article" date="2023" name="G3 (Bethesda)">
        <title>A chromosome-level genome assembly of Zasmidium syzygii isolated from banana leaves.</title>
        <authorList>
            <person name="van Westerhoven A.C."/>
            <person name="Mehrabi R."/>
            <person name="Talebi R."/>
            <person name="Steentjes M.B.F."/>
            <person name="Corcolon B."/>
            <person name="Chong P.A."/>
            <person name="Kema G.H.J."/>
            <person name="Seidl M.F."/>
        </authorList>
    </citation>
    <scope>NUCLEOTIDE SEQUENCE [LARGE SCALE GENOMIC DNA]</scope>
    <source>
        <strain evidence="3 4">P124</strain>
    </source>
</reference>